<reference evidence="2 3" key="1">
    <citation type="submission" date="2024-02" db="EMBL/GenBank/DDBJ databases">
        <title>Bacteria isolated from the canopy kelp, Nereocystis luetkeana.</title>
        <authorList>
            <person name="Pfister C.A."/>
            <person name="Younker I.T."/>
            <person name="Light S.H."/>
        </authorList>
    </citation>
    <scope>NUCLEOTIDE SEQUENCE [LARGE SCALE GENOMIC DNA]</scope>
    <source>
        <strain evidence="2 3">TI.2.07</strain>
    </source>
</reference>
<sequence length="64" mass="7608">MSSHKWHWLHSQIIGGVLFVIAAVTARLWANIASDHYHHVWHNTIWQVSTRFSDKIHQINFTYL</sequence>
<evidence type="ECO:0000313" key="3">
    <source>
        <dbReference type="Proteomes" id="UP001366060"/>
    </source>
</evidence>
<keyword evidence="1" id="KW-1133">Transmembrane helix</keyword>
<evidence type="ECO:0000256" key="1">
    <source>
        <dbReference type="SAM" id="Phobius"/>
    </source>
</evidence>
<keyword evidence="1" id="KW-0472">Membrane</keyword>
<dbReference type="RefSeq" id="WP_341626432.1">
    <property type="nucleotide sequence ID" value="NZ_JBAKBA010000001.1"/>
</dbReference>
<organism evidence="2 3">
    <name type="scientific">Psychromonas arctica</name>
    <dbReference type="NCBI Taxonomy" id="168275"/>
    <lineage>
        <taxon>Bacteria</taxon>
        <taxon>Pseudomonadati</taxon>
        <taxon>Pseudomonadota</taxon>
        <taxon>Gammaproteobacteria</taxon>
        <taxon>Alteromonadales</taxon>
        <taxon>Psychromonadaceae</taxon>
        <taxon>Psychromonas</taxon>
    </lineage>
</organism>
<gene>
    <name evidence="2" type="ORF">V6255_00825</name>
</gene>
<proteinExistence type="predicted"/>
<evidence type="ECO:0000313" key="2">
    <source>
        <dbReference type="EMBL" id="MEL0657668.1"/>
    </source>
</evidence>
<dbReference type="EMBL" id="JBAKBA010000001">
    <property type="protein sequence ID" value="MEL0657668.1"/>
    <property type="molecule type" value="Genomic_DNA"/>
</dbReference>
<name>A0ABU9H7D6_9GAMM</name>
<feature type="transmembrane region" description="Helical" evidence="1">
    <location>
        <begin position="12"/>
        <end position="30"/>
    </location>
</feature>
<keyword evidence="1" id="KW-0812">Transmembrane</keyword>
<keyword evidence="3" id="KW-1185">Reference proteome</keyword>
<dbReference type="Proteomes" id="UP001366060">
    <property type="component" value="Unassembled WGS sequence"/>
</dbReference>
<comment type="caution">
    <text evidence="2">The sequence shown here is derived from an EMBL/GenBank/DDBJ whole genome shotgun (WGS) entry which is preliminary data.</text>
</comment>
<accession>A0ABU9H7D6</accession>
<protein>
    <submittedName>
        <fullName evidence="2">Uncharacterized protein</fullName>
    </submittedName>
</protein>